<feature type="transmembrane region" description="Helical" evidence="6">
    <location>
        <begin position="304"/>
        <end position="325"/>
    </location>
</feature>
<keyword evidence="2" id="KW-1003">Cell membrane</keyword>
<organism evidence="8">
    <name type="scientific">freshwater metagenome</name>
    <dbReference type="NCBI Taxonomy" id="449393"/>
    <lineage>
        <taxon>unclassified sequences</taxon>
        <taxon>metagenomes</taxon>
        <taxon>ecological metagenomes</taxon>
    </lineage>
</organism>
<reference evidence="8" key="1">
    <citation type="submission" date="2020-05" db="EMBL/GenBank/DDBJ databases">
        <authorList>
            <person name="Chiriac C."/>
            <person name="Salcher M."/>
            <person name="Ghai R."/>
            <person name="Kavagutti S V."/>
        </authorList>
    </citation>
    <scope>NUCLEOTIDE SEQUENCE</scope>
</reference>
<feature type="transmembrane region" description="Helical" evidence="6">
    <location>
        <begin position="30"/>
        <end position="51"/>
    </location>
</feature>
<evidence type="ECO:0000313" key="8">
    <source>
        <dbReference type="EMBL" id="CAB4771458.1"/>
    </source>
</evidence>
<dbReference type="PANTHER" id="PTHR30619:SF7">
    <property type="entry name" value="BETA-LACTAMASE DOMAIN PROTEIN"/>
    <property type="match status" value="1"/>
</dbReference>
<feature type="transmembrane region" description="Helical" evidence="6">
    <location>
        <begin position="337"/>
        <end position="360"/>
    </location>
</feature>
<gene>
    <name evidence="8" type="ORF">UFOPK2806_02448</name>
</gene>
<dbReference type="InterPro" id="IPR004477">
    <property type="entry name" value="ComEC_N"/>
</dbReference>
<evidence type="ECO:0000256" key="3">
    <source>
        <dbReference type="ARBA" id="ARBA00022692"/>
    </source>
</evidence>
<feature type="transmembrane region" description="Helical" evidence="6">
    <location>
        <begin position="214"/>
        <end position="236"/>
    </location>
</feature>
<feature type="transmembrane region" description="Helical" evidence="6">
    <location>
        <begin position="242"/>
        <end position="258"/>
    </location>
</feature>
<feature type="domain" description="ComEC/Rec2-related protein" evidence="7">
    <location>
        <begin position="193"/>
        <end position="445"/>
    </location>
</feature>
<accession>A0A6J6VKY9</accession>
<evidence type="ECO:0000256" key="4">
    <source>
        <dbReference type="ARBA" id="ARBA00022989"/>
    </source>
</evidence>
<protein>
    <submittedName>
        <fullName evidence="8">Unannotated protein</fullName>
    </submittedName>
</protein>
<evidence type="ECO:0000259" key="7">
    <source>
        <dbReference type="Pfam" id="PF03772"/>
    </source>
</evidence>
<evidence type="ECO:0000256" key="1">
    <source>
        <dbReference type="ARBA" id="ARBA00004651"/>
    </source>
</evidence>
<dbReference type="EMBL" id="CAEZYY010000057">
    <property type="protein sequence ID" value="CAB4771458.1"/>
    <property type="molecule type" value="Genomic_DNA"/>
</dbReference>
<dbReference type="InterPro" id="IPR052159">
    <property type="entry name" value="Competence_DNA_uptake"/>
</dbReference>
<feature type="transmembrane region" description="Helical" evidence="6">
    <location>
        <begin position="426"/>
        <end position="445"/>
    </location>
</feature>
<evidence type="ECO:0000256" key="5">
    <source>
        <dbReference type="ARBA" id="ARBA00023136"/>
    </source>
</evidence>
<feature type="transmembrane region" description="Helical" evidence="6">
    <location>
        <begin position="366"/>
        <end position="386"/>
    </location>
</feature>
<comment type="subcellular location">
    <subcellularLocation>
        <location evidence="1">Cell membrane</location>
        <topology evidence="1">Multi-pass membrane protein</topology>
    </subcellularLocation>
</comment>
<keyword evidence="4 6" id="KW-1133">Transmembrane helix</keyword>
<evidence type="ECO:0000256" key="6">
    <source>
        <dbReference type="SAM" id="Phobius"/>
    </source>
</evidence>
<dbReference type="AlphaFoldDB" id="A0A6J6VKY9"/>
<name>A0A6J6VKY9_9ZZZZ</name>
<keyword evidence="5 6" id="KW-0472">Membrane</keyword>
<sequence>MSDTEVLLMAACAVVGVLFARPVPLGVAVLVGVIAVAARVPLLALAAALLLGSSVSASSWEAVRPAAAPAAVQHYAGPATLVADPVRRGPLTHVVLRVGRQRYDVWAAGSSGRRLLRRDAQEVVWVDGVLRPPSAARWRRLALLHITGEMKVTSVVDWSPGSPLARSTQRTRAALARGASALDPVDRTLFLGLVIGDDRDQPPRLVDDFRHAGLGHLSAVSGQNVAFLLAVALPLLRRCRPLWRWLLTVGLLAWFAALTRFEPSVLRATVMAGLAATAFGLGRVASPVRLLGLAVTLLVLVDPFLVHSVGFWLSVSATAGIVLLARRLAGGIPGPRWLALAAAVTLSAQIGVAPVAWWGFGREAVWALPANLLAEPAAAFVMTYGLPAGLLAGFLPAPLAAAVHGPTLFALRWLRLVARTAALGDWPWARPLVSAFGLVVVAWLLRRSARAVGSPR</sequence>
<dbReference type="PANTHER" id="PTHR30619">
    <property type="entry name" value="DNA INTERNALIZATION/COMPETENCE PROTEIN COMEC/REC2"/>
    <property type="match status" value="1"/>
</dbReference>
<feature type="transmembrane region" description="Helical" evidence="6">
    <location>
        <begin position="393"/>
        <end position="414"/>
    </location>
</feature>
<dbReference type="NCBIfam" id="TIGR00360">
    <property type="entry name" value="ComEC_N-term"/>
    <property type="match status" value="1"/>
</dbReference>
<evidence type="ECO:0000256" key="2">
    <source>
        <dbReference type="ARBA" id="ARBA00022475"/>
    </source>
</evidence>
<dbReference type="Pfam" id="PF03772">
    <property type="entry name" value="Competence"/>
    <property type="match status" value="1"/>
</dbReference>
<proteinExistence type="predicted"/>
<dbReference type="GO" id="GO:0005886">
    <property type="term" value="C:plasma membrane"/>
    <property type="evidence" value="ECO:0007669"/>
    <property type="project" value="UniProtKB-SubCell"/>
</dbReference>
<keyword evidence="3 6" id="KW-0812">Transmembrane</keyword>